<evidence type="ECO:0000256" key="1">
    <source>
        <dbReference type="SAM" id="MobiDB-lite"/>
    </source>
</evidence>
<dbReference type="SUPFAM" id="SSF52540">
    <property type="entry name" value="P-loop containing nucleoside triphosphate hydrolases"/>
    <property type="match status" value="2"/>
</dbReference>
<accession>X6LBN3</accession>
<dbReference type="GO" id="GO:0016887">
    <property type="term" value="F:ATP hydrolysis activity"/>
    <property type="evidence" value="ECO:0007669"/>
    <property type="project" value="InterPro"/>
</dbReference>
<organism evidence="3 4">
    <name type="scientific">Reticulomyxa filosa</name>
    <dbReference type="NCBI Taxonomy" id="46433"/>
    <lineage>
        <taxon>Eukaryota</taxon>
        <taxon>Sar</taxon>
        <taxon>Rhizaria</taxon>
        <taxon>Retaria</taxon>
        <taxon>Foraminifera</taxon>
        <taxon>Monothalamids</taxon>
        <taxon>Reticulomyxidae</taxon>
        <taxon>Reticulomyxa</taxon>
    </lineage>
</organism>
<dbReference type="CDD" id="cd00009">
    <property type="entry name" value="AAA"/>
    <property type="match status" value="1"/>
</dbReference>
<proteinExistence type="predicted"/>
<dbReference type="OMA" id="EECNTIS"/>
<dbReference type="GO" id="GO:0004842">
    <property type="term" value="F:ubiquitin-protein transferase activity"/>
    <property type="evidence" value="ECO:0007669"/>
    <property type="project" value="InterPro"/>
</dbReference>
<dbReference type="InterPro" id="IPR003593">
    <property type="entry name" value="AAA+_ATPase"/>
</dbReference>
<evidence type="ECO:0000313" key="4">
    <source>
        <dbReference type="Proteomes" id="UP000023152"/>
    </source>
</evidence>
<dbReference type="EMBL" id="ASPP01046428">
    <property type="protein sequence ID" value="ETN98551.1"/>
    <property type="molecule type" value="Genomic_DNA"/>
</dbReference>
<dbReference type="PANTHER" id="PTHR22605:SF1">
    <property type="entry name" value="RZ-TYPE DOMAIN-CONTAINING PROTEIN"/>
    <property type="match status" value="1"/>
</dbReference>
<evidence type="ECO:0000259" key="2">
    <source>
        <dbReference type="SMART" id="SM00382"/>
    </source>
</evidence>
<name>X6LBN3_RETFI</name>
<dbReference type="InterPro" id="IPR031248">
    <property type="entry name" value="RNF213"/>
</dbReference>
<dbReference type="Proteomes" id="UP000023152">
    <property type="component" value="Unassembled WGS sequence"/>
</dbReference>
<dbReference type="InterPro" id="IPR027417">
    <property type="entry name" value="P-loop_NTPase"/>
</dbReference>
<reference evidence="3 4" key="1">
    <citation type="journal article" date="2013" name="Curr. Biol.">
        <title>The Genome of the Foraminiferan Reticulomyxa filosa.</title>
        <authorList>
            <person name="Glockner G."/>
            <person name="Hulsmann N."/>
            <person name="Schleicher M."/>
            <person name="Noegel A.A."/>
            <person name="Eichinger L."/>
            <person name="Gallinger C."/>
            <person name="Pawlowski J."/>
            <person name="Sierra R."/>
            <person name="Euteneuer U."/>
            <person name="Pillet L."/>
            <person name="Moustafa A."/>
            <person name="Platzer M."/>
            <person name="Groth M."/>
            <person name="Szafranski K."/>
            <person name="Schliwa M."/>
        </authorList>
    </citation>
    <scope>NUCLEOTIDE SEQUENCE [LARGE SCALE GENOMIC DNA]</scope>
</reference>
<sequence>METILSSIKRNVPGTQFFLFNEIHSLIQQIETLLLPSCLDRSVQARKSIKPFLQKVNCQITDQDVDKILQDWGDLDMVVLIYHHTYDTDDDESFKKSGDSIAKFGLILHSLWTCSLHNRITKTYPTGLNAGKPSLILHPNNSLLFEVLGLFESQQCIPRAEHILICNENTTEEDVTCLIFRAIANSKQMQTDMYRDSVKPFYCLAYPENLTSSILDQVCQVVHDLLLNDVQLEKLKHCFYLFVVISREANNDLCKLLEPFCVPFPNIASQSLSNKILSQLYRHSSTNTQSRNIDIEPPWIQLYTSERVGMGKSRFIQRDIEKIRKIHQKSDKIVKDVCVAFNGKDIDWEQTMNSLWSYYPCPADSLVIYHLNISSCVSTQINDFLFQLLFLQHIDSNSQMPQCFHVNSNMIFLIEIPSTLDELSLNPFQSFFYSLFSAAQFPTVQVSKQNNPFEFEKEAQDTIKWMWQYFNGDLNTFFQKKRTTDNPFDACIPDLDGIQLMEKHFAEIGRANLAHQRSFFKYLYQQFAPLVQSPLKEKAIQSRHVITKSVIDMAKTLYCCSHDYVQPNPTEKSERIESTGDEEFHLCKKWRNTRGFFLVNQDKGSNNIYIYVYNLFIFVISKNKTKKYEFNDSSLQFNILKNLNWQQDLKQIETTFLVSTFLFPFATSHCKVFDTCNKNKKKMKVKESGTQGLETEGLLFQTEKERKLRVLLHILGTPKQGIMNNYKEKKKEEEQEEEEEEKKDVPTNAEIKNLHDQIVNKLCKDEEWSNYVLTFDNLLKMVAIFMKIRTNTPVILMGETGCGKTSLIKFLGHTANVKLIAVDVHGGFGRDELRRVMEECNTISRDNKTEIWVFVDEVNTSPDIGWFKELICDHSLDGVKISDQIKIIAACNPYRPRKIKDTENKNISVNDPNKWVYHVFPLCETMKEYVWLFGQLSELDEKQYIRSMVKQLKEKFDKQNVVYKEIEKCEPKIADDIMKSHHFLRKHLANESIVSLRDVSRCLKFFHWLMQHSQTNEISSWIERALNISLGLCYYFRLDESRKEKYDKCISGRNRHQFSKMLNKEIDNLSESFEVQSQVVMHHILKKNLFPGTSKTLSLRIMLNSLSHRNIKKFHAELKKHQFHFNMKSLHCISFQGTRNCKPNAIKEIWDQTERYSNGQKKKEPKDQTITTFLLFDEIGLAEQSPYNPLKKLHQLLEDPKIPFVGISNWNLDAAKMNRMVMHFIPSLGHSELMETAQSIVPKSIFEEQDITHIIKIYEKIVNSETDAFSPNGNKHFFGARDFYALVKHQATLAEKLQKKSLQGYLRNFGGLDPSNSREQLCMILEKELGQTESEISQEFQALTPVICVQRNLMEKKFTQASNDLMVTRHCMIISEKHYSWQLLLEYNILNYDHVFLFGSYFENDTCSNISNYNQLNNIIDHMDTGKTVILSNLEDIYESLYEMLNQRYEKKSSGVVSTFF</sequence>
<evidence type="ECO:0000313" key="3">
    <source>
        <dbReference type="EMBL" id="ETN98551.1"/>
    </source>
</evidence>
<keyword evidence="4" id="KW-1185">Reference proteome</keyword>
<protein>
    <recommendedName>
        <fullName evidence="2">AAA+ ATPase domain-containing protein</fullName>
    </recommendedName>
</protein>
<feature type="region of interest" description="Disordered" evidence="1">
    <location>
        <begin position="723"/>
        <end position="745"/>
    </location>
</feature>
<dbReference type="PANTHER" id="PTHR22605">
    <property type="entry name" value="RZ-TYPE DOMAIN-CONTAINING PROTEIN"/>
    <property type="match status" value="1"/>
</dbReference>
<gene>
    <name evidence="3" type="ORF">RFI_38946</name>
</gene>
<feature type="domain" description="AAA+ ATPase" evidence="2">
    <location>
        <begin position="790"/>
        <end position="913"/>
    </location>
</feature>
<comment type="caution">
    <text evidence="3">The sequence shown here is derived from an EMBL/GenBank/DDBJ whole genome shotgun (WGS) entry which is preliminary data.</text>
</comment>
<dbReference type="SMART" id="SM00382">
    <property type="entry name" value="AAA"/>
    <property type="match status" value="1"/>
</dbReference>
<dbReference type="Gene3D" id="3.40.50.300">
    <property type="entry name" value="P-loop containing nucleotide triphosphate hydrolases"/>
    <property type="match status" value="1"/>
</dbReference>